<evidence type="ECO:0000313" key="2">
    <source>
        <dbReference type="EMBL" id="MBB2923728.1"/>
    </source>
</evidence>
<feature type="compositionally biased region" description="Low complexity" evidence="1">
    <location>
        <begin position="33"/>
        <end position="48"/>
    </location>
</feature>
<evidence type="ECO:0000313" key="3">
    <source>
        <dbReference type="Proteomes" id="UP000518206"/>
    </source>
</evidence>
<name>A0A7W4UGG2_9CELL</name>
<sequence length="135" mass="13192">MSRKRHAALAGTCLALIAALGGCTGGTGGAGDTGATQSSGSGASAPATSEDEAVLPGDEGGTVTPNSESSPEAAEAYLECLTDAGVGAAIVDGTRVVLAADVDGGSASSAEDVTAAEEQCRTQVPEYQEPDFDER</sequence>
<protein>
    <submittedName>
        <fullName evidence="2">Uncharacterized protein</fullName>
    </submittedName>
</protein>
<dbReference type="Proteomes" id="UP000518206">
    <property type="component" value="Unassembled WGS sequence"/>
</dbReference>
<dbReference type="AlphaFoldDB" id="A0A7W4UGG2"/>
<reference evidence="2 3" key="1">
    <citation type="submission" date="2020-08" db="EMBL/GenBank/DDBJ databases">
        <title>The Agave Microbiome: Exploring the role of microbial communities in plant adaptations to desert environments.</title>
        <authorList>
            <person name="Partida-Martinez L.P."/>
        </authorList>
    </citation>
    <scope>NUCLEOTIDE SEQUENCE [LARGE SCALE GENOMIC DNA]</scope>
    <source>
        <strain evidence="2 3">RAS26</strain>
    </source>
</reference>
<gene>
    <name evidence="2" type="ORF">FHR80_002653</name>
</gene>
<accession>A0A7W4UGG2</accession>
<evidence type="ECO:0000256" key="1">
    <source>
        <dbReference type="SAM" id="MobiDB-lite"/>
    </source>
</evidence>
<comment type="caution">
    <text evidence="2">The sequence shown here is derived from an EMBL/GenBank/DDBJ whole genome shotgun (WGS) entry which is preliminary data.</text>
</comment>
<dbReference type="PROSITE" id="PS51257">
    <property type="entry name" value="PROKAR_LIPOPROTEIN"/>
    <property type="match status" value="1"/>
</dbReference>
<proteinExistence type="predicted"/>
<feature type="region of interest" description="Disordered" evidence="1">
    <location>
        <begin position="105"/>
        <end position="135"/>
    </location>
</feature>
<reference evidence="2 3" key="2">
    <citation type="submission" date="2020-08" db="EMBL/GenBank/DDBJ databases">
        <authorList>
            <person name="Partida-Martinez L."/>
            <person name="Huntemann M."/>
            <person name="Clum A."/>
            <person name="Wang J."/>
            <person name="Palaniappan K."/>
            <person name="Ritter S."/>
            <person name="Chen I.-M."/>
            <person name="Stamatis D."/>
            <person name="Reddy T."/>
            <person name="O'Malley R."/>
            <person name="Daum C."/>
            <person name="Shapiro N."/>
            <person name="Ivanova N."/>
            <person name="Kyrpides N."/>
            <person name="Woyke T."/>
        </authorList>
    </citation>
    <scope>NUCLEOTIDE SEQUENCE [LARGE SCALE GENOMIC DNA]</scope>
    <source>
        <strain evidence="2 3">RAS26</strain>
    </source>
</reference>
<dbReference type="RefSeq" id="WP_183296526.1">
    <property type="nucleotide sequence ID" value="NZ_JACHVX010000003.1"/>
</dbReference>
<dbReference type="EMBL" id="JACHVX010000003">
    <property type="protein sequence ID" value="MBB2923728.1"/>
    <property type="molecule type" value="Genomic_DNA"/>
</dbReference>
<organism evidence="2 3">
    <name type="scientific">Cellulomonas cellasea</name>
    <dbReference type="NCBI Taxonomy" id="43670"/>
    <lineage>
        <taxon>Bacteria</taxon>
        <taxon>Bacillati</taxon>
        <taxon>Actinomycetota</taxon>
        <taxon>Actinomycetes</taxon>
        <taxon>Micrococcales</taxon>
        <taxon>Cellulomonadaceae</taxon>
        <taxon>Cellulomonas</taxon>
    </lineage>
</organism>
<feature type="region of interest" description="Disordered" evidence="1">
    <location>
        <begin position="27"/>
        <end position="75"/>
    </location>
</feature>